<protein>
    <recommendedName>
        <fullName evidence="5">Proline dehydrogenase</fullName>
        <ecNumber evidence="5">1.5.5.2</ecNumber>
    </recommendedName>
</protein>
<dbReference type="SUPFAM" id="SSF51730">
    <property type="entry name" value="FAD-linked oxidoreductase"/>
    <property type="match status" value="1"/>
</dbReference>
<sequence>MLGERAVGWILRPTIYAQFVAQGGEEGEGLKAVADNLKDVGLHLMVAPTLEGDVGQGEMDDCYEKNLQELLHLADLAWEFGGGREERNPCLQVKATALLSADILRRVSKEFEEATISNKMKMVELVAERIISPSIRGDSRKTFPGISREVIEAFYKGARRLGILGQAAKSKGLHLLMDAEFTYVNPAVSLLALSAMAVINQNKPIVCHTLQCYLKNAEDNLKREIQIANALRFCYGAKIVRGAYLEQERRIASKESYDPTCASHADTGQNYKRVITHFMEYAAKSPPGNCFIVIATHNEAGICHALNIIHSLGLSKKDGSVAFAQIYGMAEQISMPLAKEGYIVYKSVPVGGLSQVLPYLARRAAENRSVLLGARKERELLQKELVWRIKSSFS</sequence>
<dbReference type="Proteomes" id="UP000792457">
    <property type="component" value="Unassembled WGS sequence"/>
</dbReference>
<dbReference type="EMBL" id="KZ308517">
    <property type="protein sequence ID" value="KAG8230881.1"/>
    <property type="molecule type" value="Genomic_DNA"/>
</dbReference>
<evidence type="ECO:0000259" key="6">
    <source>
        <dbReference type="Pfam" id="PF01619"/>
    </source>
</evidence>
<keyword evidence="5" id="KW-0285">Flavoprotein</keyword>
<dbReference type="EC" id="1.5.5.2" evidence="5"/>
<comment type="cofactor">
    <cofactor evidence="5">
        <name>FAD</name>
        <dbReference type="ChEBI" id="CHEBI:57692"/>
    </cofactor>
</comment>
<dbReference type="OrthoDB" id="5464at2759"/>
<evidence type="ECO:0000256" key="4">
    <source>
        <dbReference type="ARBA" id="ARBA00023062"/>
    </source>
</evidence>
<reference evidence="7" key="2">
    <citation type="submission" date="2017-10" db="EMBL/GenBank/DDBJ databases">
        <title>Ladona fulva Genome sequencing and assembly.</title>
        <authorList>
            <person name="Murali S."/>
            <person name="Richards S."/>
            <person name="Bandaranaike D."/>
            <person name="Bellair M."/>
            <person name="Blankenburg K."/>
            <person name="Chao H."/>
            <person name="Dinh H."/>
            <person name="Doddapaneni H."/>
            <person name="Dugan-Rocha S."/>
            <person name="Elkadiri S."/>
            <person name="Gnanaolivu R."/>
            <person name="Hernandez B."/>
            <person name="Skinner E."/>
            <person name="Javaid M."/>
            <person name="Lee S."/>
            <person name="Li M."/>
            <person name="Ming W."/>
            <person name="Munidasa M."/>
            <person name="Muniz J."/>
            <person name="Nguyen L."/>
            <person name="Hughes D."/>
            <person name="Osuji N."/>
            <person name="Pu L.-L."/>
            <person name="Puazo M."/>
            <person name="Qu C."/>
            <person name="Quiroz J."/>
            <person name="Raj R."/>
            <person name="Weissenberger G."/>
            <person name="Xin Y."/>
            <person name="Zou X."/>
            <person name="Han Y."/>
            <person name="Worley K."/>
            <person name="Muzny D."/>
            <person name="Gibbs R."/>
        </authorList>
    </citation>
    <scope>NUCLEOTIDE SEQUENCE</scope>
    <source>
        <strain evidence="7">Sampled in the wild</strain>
    </source>
</reference>
<keyword evidence="3 5" id="KW-0560">Oxidoreductase</keyword>
<comment type="pathway">
    <text evidence="1">Amino-acid degradation; L-proline degradation into L-glutamate; L-glutamate from L-proline: step 1/2.</text>
</comment>
<evidence type="ECO:0000313" key="7">
    <source>
        <dbReference type="EMBL" id="KAG8230881.1"/>
    </source>
</evidence>
<keyword evidence="5" id="KW-0274">FAD</keyword>
<reference evidence="7" key="1">
    <citation type="submission" date="2013-04" db="EMBL/GenBank/DDBJ databases">
        <authorList>
            <person name="Qu J."/>
            <person name="Murali S.C."/>
            <person name="Bandaranaike D."/>
            <person name="Bellair M."/>
            <person name="Blankenburg K."/>
            <person name="Chao H."/>
            <person name="Dinh H."/>
            <person name="Doddapaneni H."/>
            <person name="Downs B."/>
            <person name="Dugan-Rocha S."/>
            <person name="Elkadiri S."/>
            <person name="Gnanaolivu R.D."/>
            <person name="Hernandez B."/>
            <person name="Javaid M."/>
            <person name="Jayaseelan J.C."/>
            <person name="Lee S."/>
            <person name="Li M."/>
            <person name="Ming W."/>
            <person name="Munidasa M."/>
            <person name="Muniz J."/>
            <person name="Nguyen L."/>
            <person name="Ongeri F."/>
            <person name="Osuji N."/>
            <person name="Pu L.-L."/>
            <person name="Puazo M."/>
            <person name="Qu C."/>
            <person name="Quiroz J."/>
            <person name="Raj R."/>
            <person name="Weissenberger G."/>
            <person name="Xin Y."/>
            <person name="Zou X."/>
            <person name="Han Y."/>
            <person name="Richards S."/>
            <person name="Worley K."/>
            <person name="Muzny D."/>
            <person name="Gibbs R."/>
        </authorList>
    </citation>
    <scope>NUCLEOTIDE SEQUENCE</scope>
    <source>
        <strain evidence="7">Sampled in the wild</strain>
    </source>
</reference>
<evidence type="ECO:0000256" key="1">
    <source>
        <dbReference type="ARBA" id="ARBA00004739"/>
    </source>
</evidence>
<dbReference type="PANTHER" id="PTHR13914:SF0">
    <property type="entry name" value="PROLINE DEHYDROGENASE 1, MITOCHONDRIAL"/>
    <property type="match status" value="1"/>
</dbReference>
<keyword evidence="4 5" id="KW-0642">Proline metabolism</keyword>
<dbReference type="GO" id="GO:0071949">
    <property type="term" value="F:FAD binding"/>
    <property type="evidence" value="ECO:0007669"/>
    <property type="project" value="TreeGrafter"/>
</dbReference>
<evidence type="ECO:0000313" key="8">
    <source>
        <dbReference type="Proteomes" id="UP000792457"/>
    </source>
</evidence>
<organism evidence="7 8">
    <name type="scientific">Ladona fulva</name>
    <name type="common">Scarce chaser dragonfly</name>
    <name type="synonym">Libellula fulva</name>
    <dbReference type="NCBI Taxonomy" id="123851"/>
    <lineage>
        <taxon>Eukaryota</taxon>
        <taxon>Metazoa</taxon>
        <taxon>Ecdysozoa</taxon>
        <taxon>Arthropoda</taxon>
        <taxon>Hexapoda</taxon>
        <taxon>Insecta</taxon>
        <taxon>Pterygota</taxon>
        <taxon>Palaeoptera</taxon>
        <taxon>Odonata</taxon>
        <taxon>Epiprocta</taxon>
        <taxon>Anisoptera</taxon>
        <taxon>Libelluloidea</taxon>
        <taxon>Libellulidae</taxon>
        <taxon>Ladona</taxon>
    </lineage>
</organism>
<dbReference type="PANTHER" id="PTHR13914">
    <property type="entry name" value="PROLINE OXIDASE"/>
    <property type="match status" value="1"/>
</dbReference>
<evidence type="ECO:0000256" key="2">
    <source>
        <dbReference type="ARBA" id="ARBA00005869"/>
    </source>
</evidence>
<comment type="similarity">
    <text evidence="2 5">Belongs to the proline oxidase family.</text>
</comment>
<comment type="caution">
    <text evidence="7">The sequence shown here is derived from an EMBL/GenBank/DDBJ whole genome shotgun (WGS) entry which is preliminary data.</text>
</comment>
<proteinExistence type="inferred from homology"/>
<keyword evidence="8" id="KW-1185">Reference proteome</keyword>
<dbReference type="GO" id="GO:0004657">
    <property type="term" value="F:proline dehydrogenase activity"/>
    <property type="evidence" value="ECO:0007669"/>
    <property type="project" value="UniProtKB-EC"/>
</dbReference>
<dbReference type="GO" id="GO:0005739">
    <property type="term" value="C:mitochondrion"/>
    <property type="evidence" value="ECO:0007669"/>
    <property type="project" value="TreeGrafter"/>
</dbReference>
<feature type="domain" description="Proline dehydrogenase" evidence="6">
    <location>
        <begin position="95"/>
        <end position="370"/>
    </location>
</feature>
<comment type="function">
    <text evidence="5">Converts proline to delta-1-pyrroline-5-carboxylate.</text>
</comment>
<dbReference type="Pfam" id="PF01619">
    <property type="entry name" value="Pro_dh"/>
    <property type="match status" value="1"/>
</dbReference>
<dbReference type="InterPro" id="IPR015659">
    <property type="entry name" value="Proline_oxidase"/>
</dbReference>
<dbReference type="Gene3D" id="3.20.20.220">
    <property type="match status" value="1"/>
</dbReference>
<accession>A0A8K0K9J2</accession>
<evidence type="ECO:0000256" key="5">
    <source>
        <dbReference type="RuleBase" id="RU364054"/>
    </source>
</evidence>
<dbReference type="InterPro" id="IPR029041">
    <property type="entry name" value="FAD-linked_oxidoreductase-like"/>
</dbReference>
<name>A0A8K0K9J2_LADFU</name>
<dbReference type="InterPro" id="IPR002872">
    <property type="entry name" value="Proline_DH_dom"/>
</dbReference>
<dbReference type="AlphaFoldDB" id="A0A8K0K9J2"/>
<gene>
    <name evidence="7" type="ORF">J437_LFUL011522</name>
</gene>
<evidence type="ECO:0000256" key="3">
    <source>
        <dbReference type="ARBA" id="ARBA00023002"/>
    </source>
</evidence>
<dbReference type="GO" id="GO:0010133">
    <property type="term" value="P:L-proline catabolic process to L-glutamate"/>
    <property type="evidence" value="ECO:0007669"/>
    <property type="project" value="TreeGrafter"/>
</dbReference>
<comment type="catalytic activity">
    <reaction evidence="5">
        <text>L-proline + a quinone = (S)-1-pyrroline-5-carboxylate + a quinol + H(+)</text>
        <dbReference type="Rhea" id="RHEA:23784"/>
        <dbReference type="ChEBI" id="CHEBI:15378"/>
        <dbReference type="ChEBI" id="CHEBI:17388"/>
        <dbReference type="ChEBI" id="CHEBI:24646"/>
        <dbReference type="ChEBI" id="CHEBI:60039"/>
        <dbReference type="ChEBI" id="CHEBI:132124"/>
        <dbReference type="EC" id="1.5.5.2"/>
    </reaction>
</comment>